<evidence type="ECO:0000256" key="6">
    <source>
        <dbReference type="ARBA" id="ARBA00022801"/>
    </source>
</evidence>
<keyword evidence="6" id="KW-0378">Hydrolase</keyword>
<comment type="function">
    <text evidence="9">Exoribonuclease involved in ribosome biosynthesis. Involved in the processing of ITS1, the internal transcribed spacer localized between the 18S and 5.8S rRNAs.</text>
</comment>
<dbReference type="Proteomes" id="UP000536275">
    <property type="component" value="Unassembled WGS sequence"/>
</dbReference>
<reference evidence="11 12" key="1">
    <citation type="submission" date="2020-03" db="EMBL/GenBank/DDBJ databases">
        <title>FDA dAtabase for Regulatory Grade micrObial Sequences (FDA-ARGOS): Supporting development and validation of Infectious Disease Dx tests.</title>
        <authorList>
            <person name="Campos J."/>
            <person name="Goldberg B."/>
            <person name="Tallon L."/>
            <person name="Sadzewicz L."/>
            <person name="Vavikolanu K."/>
            <person name="Mehta A."/>
            <person name="Aluvathingal J."/>
            <person name="Nadendla S."/>
            <person name="Nandy P."/>
            <person name="Geyer C."/>
            <person name="Yan Y."/>
            <person name="Sichtig H."/>
        </authorList>
    </citation>
    <scope>NUCLEOTIDE SEQUENCE [LARGE SCALE GENOMIC DNA]</scope>
    <source>
        <strain evidence="11 12">FDAARGOS_656</strain>
    </source>
</reference>
<evidence type="ECO:0000256" key="2">
    <source>
        <dbReference type="ARBA" id="ARBA00010489"/>
    </source>
</evidence>
<dbReference type="PANTHER" id="PTHR12801:SF45">
    <property type="entry name" value="RNA EXONUCLEASE 4"/>
    <property type="match status" value="1"/>
</dbReference>
<evidence type="ECO:0000256" key="3">
    <source>
        <dbReference type="ARBA" id="ARBA00016937"/>
    </source>
</evidence>
<dbReference type="SUPFAM" id="SSF53098">
    <property type="entry name" value="Ribonuclease H-like"/>
    <property type="match status" value="1"/>
</dbReference>
<dbReference type="GO" id="GO:0008408">
    <property type="term" value="F:3'-5' exonuclease activity"/>
    <property type="evidence" value="ECO:0007669"/>
    <property type="project" value="InterPro"/>
</dbReference>
<dbReference type="EMBL" id="JABWAD010000039">
    <property type="protein sequence ID" value="KAF6069293.1"/>
    <property type="molecule type" value="Genomic_DNA"/>
</dbReference>
<evidence type="ECO:0000256" key="4">
    <source>
        <dbReference type="ARBA" id="ARBA00022552"/>
    </source>
</evidence>
<dbReference type="GO" id="GO:0006364">
    <property type="term" value="P:rRNA processing"/>
    <property type="evidence" value="ECO:0007669"/>
    <property type="project" value="UniProtKB-KW"/>
</dbReference>
<evidence type="ECO:0000256" key="5">
    <source>
        <dbReference type="ARBA" id="ARBA00022722"/>
    </source>
</evidence>
<gene>
    <name evidence="11" type="ORF">FOB64_003299</name>
</gene>
<protein>
    <recommendedName>
        <fullName evidence="3">RNA exonuclease 4</fullName>
    </recommendedName>
</protein>
<comment type="subcellular location">
    <subcellularLocation>
        <location evidence="1">Nucleus</location>
    </subcellularLocation>
</comment>
<keyword evidence="7 11" id="KW-0269">Exonuclease</keyword>
<feature type="non-terminal residue" evidence="11">
    <location>
        <position position="1"/>
    </location>
</feature>
<organism evidence="11 12">
    <name type="scientific">Candida albicans</name>
    <name type="common">Yeast</name>
    <dbReference type="NCBI Taxonomy" id="5476"/>
    <lineage>
        <taxon>Eukaryota</taxon>
        <taxon>Fungi</taxon>
        <taxon>Dikarya</taxon>
        <taxon>Ascomycota</taxon>
        <taxon>Saccharomycotina</taxon>
        <taxon>Pichiomycetes</taxon>
        <taxon>Debaryomycetaceae</taxon>
        <taxon>Candida/Lodderomyces clade</taxon>
        <taxon>Candida</taxon>
    </lineage>
</organism>
<dbReference type="InterPro" id="IPR012337">
    <property type="entry name" value="RNaseH-like_sf"/>
</dbReference>
<keyword evidence="5" id="KW-0540">Nuclease</keyword>
<dbReference type="AlphaFoldDB" id="A0A8H6BWQ3"/>
<keyword evidence="4" id="KW-0698">rRNA processing</keyword>
<sequence length="377" mass="42568">SQQSMTENNEVLNSTKEVPTKKFYLIAINEQECSEIISKLKWVLQVYNFLVVVINGKLCVLIDYIIVKILIVTLHEGGKGSVELCVAGIEFKYGKLSQNWKKLSSKIQDKPKNGSVKKPTLKGKISKKVKASISEKLSTTNNTTTTTTTTTSTTDVVPIASSTKPTATPLEYTLWTQNHTINVSHIPKTPKPLPLSRNDSRKLDPGKYVAIDCEFVGIGKDGEESALARISIINYYGVVLLDTYVRPQERVTDWRTWVSGIQSYHMQDAIDFKTAQLKTMELINNKILVGHAVNNDLDILFLSHPKSMIRDTCKFPKFREIAGGKSPSLKKLIKHFIQVDIQIGQHSSVEDARATMLLFRLFKREIEQSMRNRNKRQ</sequence>
<evidence type="ECO:0000313" key="11">
    <source>
        <dbReference type="EMBL" id="KAF6069293.1"/>
    </source>
</evidence>
<dbReference type="InterPro" id="IPR037431">
    <property type="entry name" value="REX4_DEDDh_dom"/>
</dbReference>
<comment type="similarity">
    <text evidence="2">Belongs to the REXO4 family.</text>
</comment>
<feature type="domain" description="Exonuclease" evidence="10">
    <location>
        <begin position="207"/>
        <end position="368"/>
    </location>
</feature>
<dbReference type="FunFam" id="3.30.420.10:FF:000007">
    <property type="entry name" value="Interferon-stimulated exonuclease gene 20"/>
    <property type="match status" value="1"/>
</dbReference>
<dbReference type="GO" id="GO:0000027">
    <property type="term" value="P:ribosomal large subunit assembly"/>
    <property type="evidence" value="ECO:0007669"/>
    <property type="project" value="TreeGrafter"/>
</dbReference>
<keyword evidence="8" id="KW-0539">Nucleus</keyword>
<dbReference type="Pfam" id="PF00929">
    <property type="entry name" value="RNase_T"/>
    <property type="match status" value="1"/>
</dbReference>
<proteinExistence type="inferred from homology"/>
<dbReference type="Gene3D" id="2.30.29.30">
    <property type="entry name" value="Pleckstrin-homology domain (PH domain)/Phosphotyrosine-binding domain (PTB)"/>
    <property type="match status" value="1"/>
</dbReference>
<dbReference type="CDD" id="cd06144">
    <property type="entry name" value="REX4_like"/>
    <property type="match status" value="1"/>
</dbReference>
<comment type="caution">
    <text evidence="11">The sequence shown here is derived from an EMBL/GenBank/DDBJ whole genome shotgun (WGS) entry which is preliminary data.</text>
</comment>
<dbReference type="Gene3D" id="3.30.420.10">
    <property type="entry name" value="Ribonuclease H-like superfamily/Ribonuclease H"/>
    <property type="match status" value="1"/>
</dbReference>
<dbReference type="InterPro" id="IPR011993">
    <property type="entry name" value="PH-like_dom_sf"/>
</dbReference>
<evidence type="ECO:0000256" key="9">
    <source>
        <dbReference type="ARBA" id="ARBA00025599"/>
    </source>
</evidence>
<dbReference type="PANTHER" id="PTHR12801">
    <property type="entry name" value="RNA EXONUCLEASE REXO1 / RECO3 FAMILY MEMBER-RELATED"/>
    <property type="match status" value="1"/>
</dbReference>
<name>A0A8H6BWQ3_CANAX</name>
<evidence type="ECO:0000256" key="8">
    <source>
        <dbReference type="ARBA" id="ARBA00023242"/>
    </source>
</evidence>
<evidence type="ECO:0000259" key="10">
    <source>
        <dbReference type="SMART" id="SM00479"/>
    </source>
</evidence>
<dbReference type="SMART" id="SM00479">
    <property type="entry name" value="EXOIII"/>
    <property type="match status" value="1"/>
</dbReference>
<dbReference type="InterPro" id="IPR047021">
    <property type="entry name" value="REXO1/3/4-like"/>
</dbReference>
<evidence type="ECO:0000256" key="7">
    <source>
        <dbReference type="ARBA" id="ARBA00022839"/>
    </source>
</evidence>
<evidence type="ECO:0000313" key="12">
    <source>
        <dbReference type="Proteomes" id="UP000536275"/>
    </source>
</evidence>
<accession>A0A8H6BWQ3</accession>
<evidence type="ECO:0000256" key="1">
    <source>
        <dbReference type="ARBA" id="ARBA00004123"/>
    </source>
</evidence>
<dbReference type="GO" id="GO:0005634">
    <property type="term" value="C:nucleus"/>
    <property type="evidence" value="ECO:0007669"/>
    <property type="project" value="UniProtKB-SubCell"/>
</dbReference>
<dbReference type="GO" id="GO:0003676">
    <property type="term" value="F:nucleic acid binding"/>
    <property type="evidence" value="ECO:0007669"/>
    <property type="project" value="InterPro"/>
</dbReference>
<dbReference type="InterPro" id="IPR036397">
    <property type="entry name" value="RNaseH_sf"/>
</dbReference>
<dbReference type="InterPro" id="IPR013520">
    <property type="entry name" value="Ribonucl_H"/>
</dbReference>